<protein>
    <submittedName>
        <fullName evidence="3">Uncharacterized protein</fullName>
    </submittedName>
</protein>
<evidence type="ECO:0000313" key="3">
    <source>
        <dbReference type="EMBL" id="CAI3986351.1"/>
    </source>
</evidence>
<feature type="chain" id="PRO_5043270247" evidence="2">
    <location>
        <begin position="22"/>
        <end position="129"/>
    </location>
</feature>
<accession>A0A9P1C9S9</accession>
<keyword evidence="1" id="KW-0472">Membrane</keyword>
<dbReference type="Proteomes" id="UP001152797">
    <property type="component" value="Unassembled WGS sequence"/>
</dbReference>
<dbReference type="EMBL" id="CAMXCT030001074">
    <property type="protein sequence ID" value="CAL4773663.1"/>
    <property type="molecule type" value="Genomic_DNA"/>
</dbReference>
<evidence type="ECO:0000313" key="4">
    <source>
        <dbReference type="EMBL" id="CAL1139726.1"/>
    </source>
</evidence>
<dbReference type="OrthoDB" id="10377299at2759"/>
<feature type="transmembrane region" description="Helical" evidence="1">
    <location>
        <begin position="87"/>
        <end position="107"/>
    </location>
</feature>
<evidence type="ECO:0000256" key="2">
    <source>
        <dbReference type="SAM" id="SignalP"/>
    </source>
</evidence>
<proteinExistence type="predicted"/>
<reference evidence="3" key="1">
    <citation type="submission" date="2022-10" db="EMBL/GenBank/DDBJ databases">
        <authorList>
            <person name="Chen Y."/>
            <person name="Dougan E. K."/>
            <person name="Chan C."/>
            <person name="Rhodes N."/>
            <person name="Thang M."/>
        </authorList>
    </citation>
    <scope>NUCLEOTIDE SEQUENCE</scope>
</reference>
<keyword evidence="2" id="KW-0732">Signal</keyword>
<gene>
    <name evidence="3" type="ORF">C1SCF055_LOCUS13712</name>
</gene>
<dbReference type="AlphaFoldDB" id="A0A9P1C9S9"/>
<sequence>MSLISWSGLWIFVLHILQKFSTPLGWDPAGLDALNAELQVKETHRMAQSMRVEVSALVPISKGNCSLPCRRCGSDYDWCNIRQDMRALISFGLGAVLCALLCGWARCKESNSRDQMDPLERVQLFAYMM</sequence>
<reference evidence="4" key="2">
    <citation type="submission" date="2024-04" db="EMBL/GenBank/DDBJ databases">
        <authorList>
            <person name="Chen Y."/>
            <person name="Shah S."/>
            <person name="Dougan E. K."/>
            <person name="Thang M."/>
            <person name="Chan C."/>
        </authorList>
    </citation>
    <scope>NUCLEOTIDE SEQUENCE [LARGE SCALE GENOMIC DNA]</scope>
</reference>
<name>A0A9P1C9S9_9DINO</name>
<dbReference type="EMBL" id="CAMXCT010001074">
    <property type="protein sequence ID" value="CAI3986351.1"/>
    <property type="molecule type" value="Genomic_DNA"/>
</dbReference>
<dbReference type="EMBL" id="CAMXCT020001074">
    <property type="protein sequence ID" value="CAL1139726.1"/>
    <property type="molecule type" value="Genomic_DNA"/>
</dbReference>
<keyword evidence="1" id="KW-1133">Transmembrane helix</keyword>
<feature type="signal peptide" evidence="2">
    <location>
        <begin position="1"/>
        <end position="21"/>
    </location>
</feature>
<keyword evidence="1" id="KW-0812">Transmembrane</keyword>
<keyword evidence="5" id="KW-1185">Reference proteome</keyword>
<organism evidence="3">
    <name type="scientific">Cladocopium goreaui</name>
    <dbReference type="NCBI Taxonomy" id="2562237"/>
    <lineage>
        <taxon>Eukaryota</taxon>
        <taxon>Sar</taxon>
        <taxon>Alveolata</taxon>
        <taxon>Dinophyceae</taxon>
        <taxon>Suessiales</taxon>
        <taxon>Symbiodiniaceae</taxon>
        <taxon>Cladocopium</taxon>
    </lineage>
</organism>
<comment type="caution">
    <text evidence="3">The sequence shown here is derived from an EMBL/GenBank/DDBJ whole genome shotgun (WGS) entry which is preliminary data.</text>
</comment>
<evidence type="ECO:0000313" key="5">
    <source>
        <dbReference type="Proteomes" id="UP001152797"/>
    </source>
</evidence>
<evidence type="ECO:0000256" key="1">
    <source>
        <dbReference type="SAM" id="Phobius"/>
    </source>
</evidence>